<dbReference type="SUPFAM" id="SSF52540">
    <property type="entry name" value="P-loop containing nucleoside triphosphate hydrolases"/>
    <property type="match status" value="1"/>
</dbReference>
<dbReference type="Pfam" id="PF00271">
    <property type="entry name" value="Helicase_C"/>
    <property type="match status" value="1"/>
</dbReference>
<dbReference type="SMART" id="SM00490">
    <property type="entry name" value="HELICc"/>
    <property type="match status" value="1"/>
</dbReference>
<comment type="caution">
    <text evidence="16">The sequence shown here is derived from an EMBL/GenBank/DDBJ whole genome shotgun (WGS) entry which is preliminary data.</text>
</comment>
<dbReference type="EC" id="5.6.2.4" evidence="10"/>
<dbReference type="GO" id="GO:0003678">
    <property type="term" value="F:DNA helicase activity"/>
    <property type="evidence" value="ECO:0007669"/>
    <property type="project" value="UniProtKB-EC"/>
</dbReference>
<comment type="catalytic activity">
    <reaction evidence="9">
        <text>Couples ATP hydrolysis with the unwinding of duplex DNA by translocating in the 3'-5' direction.</text>
        <dbReference type="EC" id="5.6.2.4"/>
    </reaction>
</comment>
<dbReference type="Gene3D" id="3.40.50.300">
    <property type="entry name" value="P-loop containing nucleotide triphosphate hydrolases"/>
    <property type="match status" value="2"/>
</dbReference>
<reference evidence="16 17" key="1">
    <citation type="submission" date="2023-12" db="EMBL/GenBank/DDBJ databases">
        <title>Streptomyces sp. V4-01.</title>
        <authorList>
            <person name="Somphong A."/>
            <person name="Phongsopitanun W."/>
        </authorList>
    </citation>
    <scope>NUCLEOTIDE SEQUENCE [LARGE SCALE GENOMIC DNA]</scope>
    <source>
        <strain evidence="16 17">V4-01</strain>
    </source>
</reference>
<dbReference type="CDD" id="cd17920">
    <property type="entry name" value="DEXHc_RecQ"/>
    <property type="match status" value="1"/>
</dbReference>
<keyword evidence="4 16" id="KW-0378">Hydrolase</keyword>
<keyword evidence="5 16" id="KW-0347">Helicase</keyword>
<dbReference type="PROSITE" id="PS51194">
    <property type="entry name" value="HELICASE_CTER"/>
    <property type="match status" value="1"/>
</dbReference>
<keyword evidence="7" id="KW-0238">DNA-binding</keyword>
<dbReference type="RefSeq" id="WP_330800338.1">
    <property type="nucleotide sequence ID" value="NZ_JAZEWV010000049.1"/>
</dbReference>
<name>A0ABU7PL95_9ACTN</name>
<evidence type="ECO:0000256" key="9">
    <source>
        <dbReference type="ARBA" id="ARBA00034617"/>
    </source>
</evidence>
<feature type="compositionally biased region" description="Low complexity" evidence="13">
    <location>
        <begin position="516"/>
        <end position="526"/>
    </location>
</feature>
<keyword evidence="3" id="KW-0547">Nucleotide-binding</keyword>
<keyword evidence="17" id="KW-1185">Reference proteome</keyword>
<evidence type="ECO:0000313" key="16">
    <source>
        <dbReference type="EMBL" id="MEE4546617.1"/>
    </source>
</evidence>
<gene>
    <name evidence="16" type="ORF">V2S66_32220</name>
</gene>
<evidence type="ECO:0000259" key="14">
    <source>
        <dbReference type="PROSITE" id="PS51192"/>
    </source>
</evidence>
<keyword evidence="8" id="KW-0413">Isomerase</keyword>
<dbReference type="InterPro" id="IPR004589">
    <property type="entry name" value="DNA_helicase_ATP-dep_RecQ"/>
</dbReference>
<dbReference type="InterPro" id="IPR027417">
    <property type="entry name" value="P-loop_NTPase"/>
</dbReference>
<evidence type="ECO:0000256" key="5">
    <source>
        <dbReference type="ARBA" id="ARBA00022806"/>
    </source>
</evidence>
<keyword evidence="2" id="KW-0479">Metal-binding</keyword>
<dbReference type="Proteomes" id="UP001344658">
    <property type="component" value="Unassembled WGS sequence"/>
</dbReference>
<evidence type="ECO:0000256" key="2">
    <source>
        <dbReference type="ARBA" id="ARBA00022723"/>
    </source>
</evidence>
<evidence type="ECO:0000256" key="7">
    <source>
        <dbReference type="ARBA" id="ARBA00023125"/>
    </source>
</evidence>
<dbReference type="InterPro" id="IPR036388">
    <property type="entry name" value="WH-like_DNA-bd_sf"/>
</dbReference>
<dbReference type="PANTHER" id="PTHR13710:SF105">
    <property type="entry name" value="ATP-DEPENDENT DNA HELICASE Q1"/>
    <property type="match status" value="1"/>
</dbReference>
<feature type="domain" description="Helicase C-terminal" evidence="15">
    <location>
        <begin position="227"/>
        <end position="371"/>
    </location>
</feature>
<dbReference type="Gene3D" id="1.10.10.10">
    <property type="entry name" value="Winged helix-like DNA-binding domain superfamily/Winged helix DNA-binding domain"/>
    <property type="match status" value="1"/>
</dbReference>
<feature type="domain" description="Helicase ATP-binding" evidence="14">
    <location>
        <begin position="30"/>
        <end position="199"/>
    </location>
</feature>
<organism evidence="16 17">
    <name type="scientific">Actinacidiphila polyblastidii</name>
    <dbReference type="NCBI Taxonomy" id="3110430"/>
    <lineage>
        <taxon>Bacteria</taxon>
        <taxon>Bacillati</taxon>
        <taxon>Actinomycetota</taxon>
        <taxon>Actinomycetes</taxon>
        <taxon>Kitasatosporales</taxon>
        <taxon>Streptomycetaceae</taxon>
        <taxon>Actinacidiphila</taxon>
    </lineage>
</organism>
<dbReference type="InterPro" id="IPR001650">
    <property type="entry name" value="Helicase_C-like"/>
</dbReference>
<evidence type="ECO:0000256" key="3">
    <source>
        <dbReference type="ARBA" id="ARBA00022741"/>
    </source>
</evidence>
<feature type="compositionally biased region" description="Low complexity" evidence="13">
    <location>
        <begin position="551"/>
        <end position="565"/>
    </location>
</feature>
<evidence type="ECO:0000256" key="8">
    <source>
        <dbReference type="ARBA" id="ARBA00023235"/>
    </source>
</evidence>
<dbReference type="NCBIfam" id="TIGR00614">
    <property type="entry name" value="recQ_fam"/>
    <property type="match status" value="1"/>
</dbReference>
<dbReference type="PROSITE" id="PS51192">
    <property type="entry name" value="HELICASE_ATP_BIND_1"/>
    <property type="match status" value="1"/>
</dbReference>
<sequence length="622" mass="65460">MFTLTSRRLRRTAQQVFGWERLRPAQLEAMKGVMKGRDVLAVMPTGAGKSAVYQVPAVLLDGPVVVVSPLIALQRDQMQSLLGTGALRAAAVNSAQRRGDTEDAWDRISASTVDVVFLAPEQLAKDDVVERLAAVRPRLLVVDEAHCVSSWGHDFRPEYLRLGHAREKLGRPPVLALTANAAAPVRRDIAERLGMRDPVQIVAGFDRPNIGLEVVAFQDEAAKDRFVLERSAVEEKPGIVYAATRKAADALAAELSDLGLSAASYHAGCAAARRSAVQDGFLAGELDVIVATSAFGMGIDKANVRFVLHASVPGSLDAYYQEIGRAGRDGAPARAILAYRSKDLGLQRFFAAGTPDAESLRRVAEQLRDAGGAVGATKLRAACDLSATRLSSVLNLLEEAGAVRTGKAGSRWTGGADDRARDGNGDGTAGRGAADAADAADAVDAEAAADPVDAAVQGALAVDATHRSLEKSRVEMMRGYAETLDCRRRFLLGYFGEAAPDRCGACDVCTGRAPGAAAEAPGPAGARDAREPARPQRAFVPRRRGPRRGADAAAGAGTAAAAAAHPYPPGARVRHERWGEGEVMSDGDGKLTVLFESVGYRTLSLAVVTDKRLLAALSDPAA</sequence>
<comment type="similarity">
    <text evidence="1">Belongs to the helicase family. RecQ subfamily.</text>
</comment>
<feature type="region of interest" description="Disordered" evidence="13">
    <location>
        <begin position="516"/>
        <end position="569"/>
    </location>
</feature>
<keyword evidence="6" id="KW-0067">ATP-binding</keyword>
<evidence type="ECO:0000256" key="6">
    <source>
        <dbReference type="ARBA" id="ARBA00022840"/>
    </source>
</evidence>
<dbReference type="InterPro" id="IPR032284">
    <property type="entry name" value="RecQ_Zn-bd"/>
</dbReference>
<dbReference type="InterPro" id="IPR011545">
    <property type="entry name" value="DEAD/DEAH_box_helicase_dom"/>
</dbReference>
<protein>
    <recommendedName>
        <fullName evidence="11">ATP-dependent DNA helicase RecQ</fullName>
        <ecNumber evidence="10">5.6.2.4</ecNumber>
    </recommendedName>
    <alternativeName>
        <fullName evidence="12">DNA 3'-5' helicase RecQ</fullName>
    </alternativeName>
</protein>
<dbReference type="InterPro" id="IPR014001">
    <property type="entry name" value="Helicase_ATP-bd"/>
</dbReference>
<evidence type="ECO:0000256" key="4">
    <source>
        <dbReference type="ARBA" id="ARBA00022801"/>
    </source>
</evidence>
<dbReference type="Pfam" id="PF00270">
    <property type="entry name" value="DEAD"/>
    <property type="match status" value="1"/>
</dbReference>
<dbReference type="Pfam" id="PF16124">
    <property type="entry name" value="RecQ_Zn_bind"/>
    <property type="match status" value="1"/>
</dbReference>
<evidence type="ECO:0000313" key="17">
    <source>
        <dbReference type="Proteomes" id="UP001344658"/>
    </source>
</evidence>
<dbReference type="InterPro" id="IPR021938">
    <property type="entry name" value="DUF3553"/>
</dbReference>
<evidence type="ECO:0000256" key="10">
    <source>
        <dbReference type="ARBA" id="ARBA00034808"/>
    </source>
</evidence>
<feature type="region of interest" description="Disordered" evidence="13">
    <location>
        <begin position="407"/>
        <end position="433"/>
    </location>
</feature>
<evidence type="ECO:0000256" key="11">
    <source>
        <dbReference type="ARBA" id="ARBA00044535"/>
    </source>
</evidence>
<accession>A0ABU7PL95</accession>
<evidence type="ECO:0000256" key="13">
    <source>
        <dbReference type="SAM" id="MobiDB-lite"/>
    </source>
</evidence>
<evidence type="ECO:0000256" key="1">
    <source>
        <dbReference type="ARBA" id="ARBA00005446"/>
    </source>
</evidence>
<evidence type="ECO:0000259" key="15">
    <source>
        <dbReference type="PROSITE" id="PS51194"/>
    </source>
</evidence>
<dbReference type="Pfam" id="PF12073">
    <property type="entry name" value="DUF3553"/>
    <property type="match status" value="1"/>
</dbReference>
<dbReference type="GO" id="GO:0016787">
    <property type="term" value="F:hydrolase activity"/>
    <property type="evidence" value="ECO:0007669"/>
    <property type="project" value="UniProtKB-KW"/>
</dbReference>
<proteinExistence type="inferred from homology"/>
<evidence type="ECO:0000256" key="12">
    <source>
        <dbReference type="ARBA" id="ARBA00044550"/>
    </source>
</evidence>
<dbReference type="EMBL" id="JAZEWV010000049">
    <property type="protein sequence ID" value="MEE4546617.1"/>
    <property type="molecule type" value="Genomic_DNA"/>
</dbReference>
<dbReference type="PANTHER" id="PTHR13710">
    <property type="entry name" value="DNA HELICASE RECQ FAMILY MEMBER"/>
    <property type="match status" value="1"/>
</dbReference>
<dbReference type="SMART" id="SM00487">
    <property type="entry name" value="DEXDc"/>
    <property type="match status" value="1"/>
</dbReference>